<evidence type="ECO:0000313" key="1">
    <source>
        <dbReference type="EMBL" id="GIY69277.1"/>
    </source>
</evidence>
<dbReference type="EMBL" id="BPLR01014512">
    <property type="protein sequence ID" value="GIY69277.1"/>
    <property type="molecule type" value="Genomic_DNA"/>
</dbReference>
<organism evidence="1 2">
    <name type="scientific">Caerostris extrusa</name>
    <name type="common">Bark spider</name>
    <name type="synonym">Caerostris bankana</name>
    <dbReference type="NCBI Taxonomy" id="172846"/>
    <lineage>
        <taxon>Eukaryota</taxon>
        <taxon>Metazoa</taxon>
        <taxon>Ecdysozoa</taxon>
        <taxon>Arthropoda</taxon>
        <taxon>Chelicerata</taxon>
        <taxon>Arachnida</taxon>
        <taxon>Araneae</taxon>
        <taxon>Araneomorphae</taxon>
        <taxon>Entelegynae</taxon>
        <taxon>Araneoidea</taxon>
        <taxon>Araneidae</taxon>
        <taxon>Caerostris</taxon>
    </lineage>
</organism>
<reference evidence="1 2" key="1">
    <citation type="submission" date="2021-06" db="EMBL/GenBank/DDBJ databases">
        <title>Caerostris extrusa draft genome.</title>
        <authorList>
            <person name="Kono N."/>
            <person name="Arakawa K."/>
        </authorList>
    </citation>
    <scope>NUCLEOTIDE SEQUENCE [LARGE SCALE GENOMIC DNA]</scope>
</reference>
<gene>
    <name evidence="1" type="ORF">CEXT_794001</name>
</gene>
<comment type="caution">
    <text evidence="1">The sequence shown here is derived from an EMBL/GenBank/DDBJ whole genome shotgun (WGS) entry which is preliminary data.</text>
</comment>
<sequence>MVQGAPPTPSPVSATENQQNHPVIHNNNVNNFNSNDATKAIFVLTNLLPPARRILNFRQKVRPYEQGIAQTDSAYADMDTNASVTKEDLAKNDFLIKNPASKRVLEPTLEHYLFFEELLKEGGHSNGQGFSNTRVLPRTCGPQLGDHFPAHRGVQ</sequence>
<dbReference type="Proteomes" id="UP001054945">
    <property type="component" value="Unassembled WGS sequence"/>
</dbReference>
<dbReference type="AlphaFoldDB" id="A0AAV4VG31"/>
<accession>A0AAV4VG31</accession>
<proteinExistence type="predicted"/>
<keyword evidence="2" id="KW-1185">Reference proteome</keyword>
<name>A0AAV4VG31_CAEEX</name>
<evidence type="ECO:0000313" key="2">
    <source>
        <dbReference type="Proteomes" id="UP001054945"/>
    </source>
</evidence>
<protein>
    <submittedName>
        <fullName evidence="1">Uncharacterized protein</fullName>
    </submittedName>
</protein>